<organism evidence="1 2">
    <name type="scientific">Novosphingobium tardum</name>
    <dbReference type="NCBI Taxonomy" id="1538021"/>
    <lineage>
        <taxon>Bacteria</taxon>
        <taxon>Pseudomonadati</taxon>
        <taxon>Pseudomonadota</taxon>
        <taxon>Alphaproteobacteria</taxon>
        <taxon>Sphingomonadales</taxon>
        <taxon>Sphingomonadaceae</taxon>
        <taxon>Novosphingobium</taxon>
    </lineage>
</organism>
<evidence type="ECO:0000313" key="1">
    <source>
        <dbReference type="EMBL" id="MFC4295660.1"/>
    </source>
</evidence>
<protein>
    <submittedName>
        <fullName evidence="1">NRDE family protein</fullName>
    </submittedName>
</protein>
<dbReference type="EMBL" id="JBHSDR010000006">
    <property type="protein sequence ID" value="MFC4295660.1"/>
    <property type="molecule type" value="Genomic_DNA"/>
</dbReference>
<dbReference type="InterPro" id="IPR008551">
    <property type="entry name" value="TANGO2"/>
</dbReference>
<dbReference type="PANTHER" id="PTHR17985:SF8">
    <property type="entry name" value="TRANSPORT AND GOLGI ORGANIZATION PROTEIN 2 HOMOLOG"/>
    <property type="match status" value="1"/>
</dbReference>
<sequence>MCVLALAWNAHPRWRLVAMANRDEFHARPAAPLTAWNDGSGIIAGRDLRSGGTWLGIGEQGRFAALTNLRSDVPPDPLARTRGDLVAGLLRGVADPGALPLEEYNPFSLIAVDAGSAWLLTNRPEAQSRRLERGIHGLTNGPFAQPWPKLAGLTRALEDWIEGPANDPAALFAALRDEHVPPGAYDEATALPPFIINDTYGTRCSTVVLLAADGTGTIIERSFDAAARMTGEVALPAAL</sequence>
<dbReference type="Proteomes" id="UP001595828">
    <property type="component" value="Unassembled WGS sequence"/>
</dbReference>
<dbReference type="RefSeq" id="WP_379539128.1">
    <property type="nucleotide sequence ID" value="NZ_JBHSDR010000006.1"/>
</dbReference>
<gene>
    <name evidence="1" type="ORF">ACFO0A_11405</name>
</gene>
<keyword evidence="2" id="KW-1185">Reference proteome</keyword>
<proteinExistence type="predicted"/>
<dbReference type="Pfam" id="PF05742">
    <property type="entry name" value="TANGO2"/>
    <property type="match status" value="1"/>
</dbReference>
<evidence type="ECO:0000313" key="2">
    <source>
        <dbReference type="Proteomes" id="UP001595828"/>
    </source>
</evidence>
<accession>A0ABV8RSM4</accession>
<dbReference type="PANTHER" id="PTHR17985">
    <property type="entry name" value="SER/THR-RICH PROTEIN T10 IN DGCR REGION"/>
    <property type="match status" value="1"/>
</dbReference>
<name>A0ABV8RSM4_9SPHN</name>
<comment type="caution">
    <text evidence="1">The sequence shown here is derived from an EMBL/GenBank/DDBJ whole genome shotgun (WGS) entry which is preliminary data.</text>
</comment>
<reference evidence="2" key="1">
    <citation type="journal article" date="2019" name="Int. J. Syst. Evol. Microbiol.">
        <title>The Global Catalogue of Microorganisms (GCM) 10K type strain sequencing project: providing services to taxonomists for standard genome sequencing and annotation.</title>
        <authorList>
            <consortium name="The Broad Institute Genomics Platform"/>
            <consortium name="The Broad Institute Genome Sequencing Center for Infectious Disease"/>
            <person name="Wu L."/>
            <person name="Ma J."/>
        </authorList>
    </citation>
    <scope>NUCLEOTIDE SEQUENCE [LARGE SCALE GENOMIC DNA]</scope>
    <source>
        <strain evidence="2">CGMCC 1.12989</strain>
    </source>
</reference>